<dbReference type="Pfam" id="PF00005">
    <property type="entry name" value="ABC_tran"/>
    <property type="match status" value="1"/>
</dbReference>
<dbReference type="Proteomes" id="UP001596540">
    <property type="component" value="Unassembled WGS sequence"/>
</dbReference>
<evidence type="ECO:0000313" key="10">
    <source>
        <dbReference type="Proteomes" id="UP001596540"/>
    </source>
</evidence>
<evidence type="ECO:0000313" key="9">
    <source>
        <dbReference type="EMBL" id="MFC7330424.1"/>
    </source>
</evidence>
<dbReference type="EMBL" id="JBHTBH010000012">
    <property type="protein sequence ID" value="MFC7330424.1"/>
    <property type="molecule type" value="Genomic_DNA"/>
</dbReference>
<keyword evidence="1 7" id="KW-0813">Transport</keyword>
<dbReference type="Gene3D" id="3.40.50.300">
    <property type="entry name" value="P-loop containing nucleotide triphosphate hydrolases"/>
    <property type="match status" value="1"/>
</dbReference>
<dbReference type="InterPro" id="IPR013611">
    <property type="entry name" value="Transp-assoc_OB_typ2"/>
</dbReference>
<dbReference type="NCBIfam" id="TIGR01187">
    <property type="entry name" value="potA"/>
    <property type="match status" value="1"/>
</dbReference>
<accession>A0ABW2KN70</accession>
<dbReference type="PROSITE" id="PS50893">
    <property type="entry name" value="ABC_TRANSPORTER_2"/>
    <property type="match status" value="1"/>
</dbReference>
<dbReference type="SUPFAM" id="SSF50331">
    <property type="entry name" value="MOP-like"/>
    <property type="match status" value="1"/>
</dbReference>
<evidence type="ECO:0000256" key="1">
    <source>
        <dbReference type="ARBA" id="ARBA00022448"/>
    </source>
</evidence>
<keyword evidence="10" id="KW-1185">Reference proteome</keyword>
<dbReference type="Pfam" id="PF08402">
    <property type="entry name" value="TOBE_2"/>
    <property type="match status" value="1"/>
</dbReference>
<evidence type="ECO:0000256" key="6">
    <source>
        <dbReference type="ARBA" id="ARBA00023136"/>
    </source>
</evidence>
<proteinExistence type="inferred from homology"/>
<dbReference type="InterPro" id="IPR027417">
    <property type="entry name" value="P-loop_NTPase"/>
</dbReference>
<sequence>MTTSPEPTRPAPGAPDAAADPAHVVIEGLAAGYEGTRVLDVPELTIRRGEFLSVLGPSGCGKTTLLNALAGFVRPTRGRISIDGADVTDVPPHRRGLGLVFQNYALFPHMTVAGNVAYGLKVRRVDRAERRERVAEALRLVGLEGYAGRRPRQLSGGQQQRVAVARALATRPAVLLLDEPLSNLDAKLRREMRVELRELQQRLGITMVFVTHDQEEALSLSDRIAVLNGGRVEQLDTPERVYRTPASRFVAEFVGAANILDGVAAHNGEIRVGETTVRTGRRDLPAGRPAVLALRPERVRLHPGGVPAPDGAAEGSVTGVLGYRAFVGDAWQAEVHLTGGATLSARTHAEPPPLGGEVTAHWAAEDVIDLTPAPAEETR</sequence>
<dbReference type="PANTHER" id="PTHR42781:SF4">
    <property type="entry name" value="SPERMIDINE_PUTRESCINE IMPORT ATP-BINDING PROTEIN POTA"/>
    <property type="match status" value="1"/>
</dbReference>
<dbReference type="InterPro" id="IPR003439">
    <property type="entry name" value="ABC_transporter-like_ATP-bd"/>
</dbReference>
<comment type="catalytic activity">
    <reaction evidence="7">
        <text>ATP + H2O + polyamine-[polyamine-binding protein]Side 1 = ADP + phosphate + polyamineSide 2 + [polyamine-binding protein]Side 1.</text>
        <dbReference type="EC" id="7.6.2.11"/>
    </reaction>
</comment>
<dbReference type="InterPro" id="IPR017871">
    <property type="entry name" value="ABC_transporter-like_CS"/>
</dbReference>
<evidence type="ECO:0000256" key="3">
    <source>
        <dbReference type="ARBA" id="ARBA00022741"/>
    </source>
</evidence>
<dbReference type="SMART" id="SM00382">
    <property type="entry name" value="AAA"/>
    <property type="match status" value="1"/>
</dbReference>
<dbReference type="RefSeq" id="WP_379873073.1">
    <property type="nucleotide sequence ID" value="NZ_JBHTBH010000012.1"/>
</dbReference>
<evidence type="ECO:0000256" key="4">
    <source>
        <dbReference type="ARBA" id="ARBA00022840"/>
    </source>
</evidence>
<dbReference type="InterPro" id="IPR005893">
    <property type="entry name" value="PotA-like"/>
</dbReference>
<dbReference type="EC" id="7.6.2.11" evidence="7"/>
<comment type="similarity">
    <text evidence="7">Belongs to the ABC transporter superfamily. Spermidine/putrescine importer (TC 3.A.1.11.1) family.</text>
</comment>
<reference evidence="10" key="1">
    <citation type="journal article" date="2019" name="Int. J. Syst. Evol. Microbiol.">
        <title>The Global Catalogue of Microorganisms (GCM) 10K type strain sequencing project: providing services to taxonomists for standard genome sequencing and annotation.</title>
        <authorList>
            <consortium name="The Broad Institute Genomics Platform"/>
            <consortium name="The Broad Institute Genome Sequencing Center for Infectious Disease"/>
            <person name="Wu L."/>
            <person name="Ma J."/>
        </authorList>
    </citation>
    <scope>NUCLEOTIDE SEQUENCE [LARGE SCALE GENOMIC DNA]</scope>
    <source>
        <strain evidence="10">CGMCC 4.7382</strain>
    </source>
</reference>
<dbReference type="PANTHER" id="PTHR42781">
    <property type="entry name" value="SPERMIDINE/PUTRESCINE IMPORT ATP-BINDING PROTEIN POTA"/>
    <property type="match status" value="1"/>
</dbReference>
<keyword evidence="6 7" id="KW-0472">Membrane</keyword>
<dbReference type="Gene3D" id="2.40.50.100">
    <property type="match status" value="1"/>
</dbReference>
<comment type="subunit">
    <text evidence="7">The complex is composed of two ATP-binding proteins (PotA), two transmembrane proteins (PotB and PotC) and a solute-binding protein (PotD).</text>
</comment>
<name>A0ABW2KN70_9ACTN</name>
<comment type="caution">
    <text evidence="9">The sequence shown here is derived from an EMBL/GenBank/DDBJ whole genome shotgun (WGS) entry which is preliminary data.</text>
</comment>
<keyword evidence="2 7" id="KW-1003">Cell membrane</keyword>
<keyword evidence="4 7" id="KW-0067">ATP-binding</keyword>
<dbReference type="GO" id="GO:0005524">
    <property type="term" value="F:ATP binding"/>
    <property type="evidence" value="ECO:0007669"/>
    <property type="project" value="UniProtKB-KW"/>
</dbReference>
<comment type="function">
    <text evidence="7">Part of the ABC transporter complex PotABCD involved in spermidine/putrescine import. Responsible for energy coupling to the transport system.</text>
</comment>
<evidence type="ECO:0000256" key="5">
    <source>
        <dbReference type="ARBA" id="ARBA00022967"/>
    </source>
</evidence>
<protein>
    <recommendedName>
        <fullName evidence="7">Spermidine/putrescine import ATP-binding protein PotA</fullName>
        <ecNumber evidence="7">7.6.2.11</ecNumber>
    </recommendedName>
</protein>
<organism evidence="9 10">
    <name type="scientific">Marinactinospora rubrisoli</name>
    <dbReference type="NCBI Taxonomy" id="2715399"/>
    <lineage>
        <taxon>Bacteria</taxon>
        <taxon>Bacillati</taxon>
        <taxon>Actinomycetota</taxon>
        <taxon>Actinomycetes</taxon>
        <taxon>Streptosporangiales</taxon>
        <taxon>Nocardiopsidaceae</taxon>
        <taxon>Marinactinospora</taxon>
    </lineage>
</organism>
<dbReference type="InterPro" id="IPR050093">
    <property type="entry name" value="ABC_SmlMolc_Importer"/>
</dbReference>
<dbReference type="PROSITE" id="PS00211">
    <property type="entry name" value="ABC_TRANSPORTER_1"/>
    <property type="match status" value="1"/>
</dbReference>
<dbReference type="SUPFAM" id="SSF52540">
    <property type="entry name" value="P-loop containing nucleoside triphosphate hydrolases"/>
    <property type="match status" value="1"/>
</dbReference>
<dbReference type="InterPro" id="IPR008995">
    <property type="entry name" value="Mo/tungstate-bd_C_term_dom"/>
</dbReference>
<gene>
    <name evidence="7" type="primary">potA</name>
    <name evidence="9" type="ORF">ACFQRF_22095</name>
</gene>
<feature type="domain" description="ABC transporter" evidence="8">
    <location>
        <begin position="24"/>
        <end position="254"/>
    </location>
</feature>
<evidence type="ECO:0000256" key="2">
    <source>
        <dbReference type="ARBA" id="ARBA00022475"/>
    </source>
</evidence>
<dbReference type="InterPro" id="IPR003593">
    <property type="entry name" value="AAA+_ATPase"/>
</dbReference>
<keyword evidence="5 7" id="KW-1278">Translocase</keyword>
<keyword evidence="3 7" id="KW-0547">Nucleotide-binding</keyword>
<evidence type="ECO:0000259" key="8">
    <source>
        <dbReference type="PROSITE" id="PS50893"/>
    </source>
</evidence>
<evidence type="ECO:0000256" key="7">
    <source>
        <dbReference type="RuleBase" id="RU364083"/>
    </source>
</evidence>